<dbReference type="InterPro" id="IPR002842">
    <property type="entry name" value="ATPase_V1_Esu"/>
</dbReference>
<evidence type="ECO:0000256" key="4">
    <source>
        <dbReference type="HAMAP-Rule" id="MF_00311"/>
    </source>
</evidence>
<evidence type="ECO:0000256" key="3">
    <source>
        <dbReference type="ARBA" id="ARBA00023065"/>
    </source>
</evidence>
<evidence type="ECO:0000256" key="1">
    <source>
        <dbReference type="ARBA" id="ARBA00005901"/>
    </source>
</evidence>
<dbReference type="RefSeq" id="WP_055257068.1">
    <property type="nucleotide sequence ID" value="NZ_BCMV01000040.1"/>
</dbReference>
<keyword evidence="2 4" id="KW-0813">Transport</keyword>
<dbReference type="HAMAP" id="MF_00311">
    <property type="entry name" value="ATP_synth_E_arch"/>
    <property type="match status" value="1"/>
</dbReference>
<dbReference type="Proteomes" id="UP000095488">
    <property type="component" value="Unassembled WGS sequence"/>
</dbReference>
<reference evidence="5 6" key="1">
    <citation type="submission" date="2015-09" db="EMBL/GenBank/DDBJ databases">
        <authorList>
            <consortium name="Pathogen Informatics"/>
            <person name="Wu L."/>
            <person name="Ma J."/>
        </authorList>
    </citation>
    <scope>NUCLEOTIDE SEQUENCE [LARGE SCALE GENOMIC DNA]</scope>
    <source>
        <strain evidence="5 6">2789STDY5834858</strain>
    </source>
</reference>
<evidence type="ECO:0000313" key="5">
    <source>
        <dbReference type="EMBL" id="CUN44850.1"/>
    </source>
</evidence>
<name>A0ABP2ANT3_SARVE</name>
<comment type="similarity">
    <text evidence="1 4">Belongs to the V-ATPase E subunit family.</text>
</comment>
<accession>A0ABP2ANT3</accession>
<proteinExistence type="inferred from homology"/>
<keyword evidence="4" id="KW-0066">ATP synthesis</keyword>
<gene>
    <name evidence="4" type="primary">atpE</name>
    <name evidence="5" type="ORF">ERS852473_00165</name>
</gene>
<evidence type="ECO:0000256" key="2">
    <source>
        <dbReference type="ARBA" id="ARBA00022448"/>
    </source>
</evidence>
<organism evidence="5 6">
    <name type="scientific">Sarcina ventriculi</name>
    <name type="common">Clostridium ventriculi</name>
    <dbReference type="NCBI Taxonomy" id="1267"/>
    <lineage>
        <taxon>Bacteria</taxon>
        <taxon>Bacillati</taxon>
        <taxon>Bacillota</taxon>
        <taxon>Clostridia</taxon>
        <taxon>Eubacteriales</taxon>
        <taxon>Clostridiaceae</taxon>
        <taxon>Sarcina</taxon>
    </lineage>
</organism>
<comment type="function">
    <text evidence="4">Produces ATP from ADP in the presence of a proton gradient across the membrane.</text>
</comment>
<dbReference type="EMBL" id="CYZR01000001">
    <property type="protein sequence ID" value="CUN44850.1"/>
    <property type="molecule type" value="Genomic_DNA"/>
</dbReference>
<evidence type="ECO:0000313" key="6">
    <source>
        <dbReference type="Proteomes" id="UP000095488"/>
    </source>
</evidence>
<keyword evidence="3 4" id="KW-0406">Ion transport</keyword>
<comment type="caution">
    <text evidence="5">The sequence shown here is derived from an EMBL/GenBank/DDBJ whole genome shotgun (WGS) entry which is preliminary data.</text>
</comment>
<dbReference type="Pfam" id="PF01991">
    <property type="entry name" value="vATP-synt_E"/>
    <property type="match status" value="1"/>
</dbReference>
<protein>
    <recommendedName>
        <fullName evidence="4">V-type proton ATPase subunit E</fullName>
    </recommendedName>
    <alternativeName>
        <fullName evidence="4">V-ATPase subunit E</fullName>
    </alternativeName>
</protein>
<keyword evidence="6" id="KW-1185">Reference proteome</keyword>
<dbReference type="SUPFAM" id="SSF160527">
    <property type="entry name" value="V-type ATPase subunit E-like"/>
    <property type="match status" value="1"/>
</dbReference>
<sequence length="198" mass="22575">MSNLNNITSKIIKDAEEKRDEILNAAQVESDSIIAKETKKAKNLEVELIEKAKIEAKARENRVISNARLKVRNNELKAKQDMISKVFEKAVERLNSLSTLEYKEYILRALDSLDLEGTEILIINKKDEDVINNKFLLDLNNKLISLGKKGKISILTNGNFDRGFILDRNGIQINNTFESLVKSLRSELELEVTKVLFN</sequence>
<keyword evidence="4" id="KW-0375">Hydrogen ion transport</keyword>
<dbReference type="Gene3D" id="1.20.5.620">
    <property type="entry name" value="F1F0 ATP synthase subunit B, membrane domain"/>
    <property type="match status" value="1"/>
</dbReference>